<dbReference type="Proteomes" id="UP000053097">
    <property type="component" value="Unassembled WGS sequence"/>
</dbReference>
<protein>
    <submittedName>
        <fullName evidence="2">Uncharacterized protein</fullName>
    </submittedName>
</protein>
<dbReference type="EMBL" id="KK107403">
    <property type="protein sequence ID" value="EZA51304.1"/>
    <property type="molecule type" value="Genomic_DNA"/>
</dbReference>
<evidence type="ECO:0000256" key="1">
    <source>
        <dbReference type="SAM" id="MobiDB-lite"/>
    </source>
</evidence>
<feature type="compositionally biased region" description="Basic and acidic residues" evidence="1">
    <location>
        <begin position="74"/>
        <end position="89"/>
    </location>
</feature>
<name>A0A026W8F3_OOCBI</name>
<accession>A0A026W8F3</accession>
<dbReference type="AlphaFoldDB" id="A0A026W8F3"/>
<reference evidence="2 3" key="1">
    <citation type="journal article" date="2014" name="Curr. Biol.">
        <title>The genome of the clonal raider ant Cerapachys biroi.</title>
        <authorList>
            <person name="Oxley P.R."/>
            <person name="Ji L."/>
            <person name="Fetter-Pruneda I."/>
            <person name="McKenzie S.K."/>
            <person name="Li C."/>
            <person name="Hu H."/>
            <person name="Zhang G."/>
            <person name="Kronauer D.J."/>
        </authorList>
    </citation>
    <scope>NUCLEOTIDE SEQUENCE [LARGE SCALE GENOMIC DNA]</scope>
</reference>
<feature type="compositionally biased region" description="Basic and acidic residues" evidence="1">
    <location>
        <begin position="115"/>
        <end position="151"/>
    </location>
</feature>
<gene>
    <name evidence="2" type="ORF">X777_09982</name>
</gene>
<feature type="compositionally biased region" description="Low complexity" evidence="1">
    <location>
        <begin position="104"/>
        <end position="114"/>
    </location>
</feature>
<organism evidence="2 3">
    <name type="scientific">Ooceraea biroi</name>
    <name type="common">Clonal raider ant</name>
    <name type="synonym">Cerapachys biroi</name>
    <dbReference type="NCBI Taxonomy" id="2015173"/>
    <lineage>
        <taxon>Eukaryota</taxon>
        <taxon>Metazoa</taxon>
        <taxon>Ecdysozoa</taxon>
        <taxon>Arthropoda</taxon>
        <taxon>Hexapoda</taxon>
        <taxon>Insecta</taxon>
        <taxon>Pterygota</taxon>
        <taxon>Neoptera</taxon>
        <taxon>Endopterygota</taxon>
        <taxon>Hymenoptera</taxon>
        <taxon>Apocrita</taxon>
        <taxon>Aculeata</taxon>
        <taxon>Formicoidea</taxon>
        <taxon>Formicidae</taxon>
        <taxon>Dorylinae</taxon>
        <taxon>Ooceraea</taxon>
    </lineage>
</organism>
<keyword evidence="3" id="KW-1185">Reference proteome</keyword>
<evidence type="ECO:0000313" key="2">
    <source>
        <dbReference type="EMBL" id="EZA51304.1"/>
    </source>
</evidence>
<evidence type="ECO:0000313" key="3">
    <source>
        <dbReference type="Proteomes" id="UP000053097"/>
    </source>
</evidence>
<feature type="compositionally biased region" description="Basic residues" evidence="1">
    <location>
        <begin position="1"/>
        <end position="10"/>
    </location>
</feature>
<proteinExistence type="predicted"/>
<feature type="compositionally biased region" description="Pro residues" evidence="1">
    <location>
        <begin position="32"/>
        <end position="41"/>
    </location>
</feature>
<sequence length="151" mass="17269">MRVVLKRRPSPRSVGVSSGEGARQLTHRSNPPSQPFDPPHPSTFDQQSNHPRPQPPHHFDSGRRRFPSHIFVSPRERARDRETAIERLSTRGSPPVQARRRQRGGAAARNGAVARRADEVGREQKVRIVGDRARETTRTKEKERRKEKQRG</sequence>
<feature type="region of interest" description="Disordered" evidence="1">
    <location>
        <begin position="1"/>
        <end position="151"/>
    </location>
</feature>